<accession>A0A0B5A4X8</accession>
<dbReference type="InterPro" id="IPR023346">
    <property type="entry name" value="Lysozyme-like_dom_sf"/>
</dbReference>
<protein>
    <recommendedName>
        <fullName evidence="3">Lysozyme</fullName>
        <ecNumber evidence="3">3.2.1.17</ecNumber>
    </recommendedName>
</protein>
<name>A0A0B5A4X8_9CAUD</name>
<keyword evidence="1 3" id="KW-0929">Antimicrobial</keyword>
<dbReference type="GO" id="GO:0009253">
    <property type="term" value="P:peptidoglycan catabolic process"/>
    <property type="evidence" value="ECO:0007669"/>
    <property type="project" value="InterPro"/>
</dbReference>
<evidence type="ECO:0000256" key="2">
    <source>
        <dbReference type="ARBA" id="ARBA00022638"/>
    </source>
</evidence>
<proteinExistence type="inferred from homology"/>
<dbReference type="Proteomes" id="UP000031719">
    <property type="component" value="Segment"/>
</dbReference>
<dbReference type="InterPro" id="IPR023347">
    <property type="entry name" value="Lysozyme_dom_sf"/>
</dbReference>
<keyword evidence="2 3" id="KW-0081">Bacteriolytic enzyme</keyword>
<organism evidence="4 5">
    <name type="scientific">Pseudomonas phage PhiCHU</name>
    <dbReference type="NCBI Taxonomy" id="1589273"/>
    <lineage>
        <taxon>Viruses</taxon>
        <taxon>Duplodnaviria</taxon>
        <taxon>Heunggongvirae</taxon>
        <taxon>Uroviricota</taxon>
        <taxon>Caudoviricetes</taxon>
        <taxon>Bruynoghevirus</taxon>
        <taxon>Bruynoghevirus CHU</taxon>
    </lineage>
</organism>
<dbReference type="Pfam" id="PF00959">
    <property type="entry name" value="Phage_lysozyme"/>
    <property type="match status" value="1"/>
</dbReference>
<evidence type="ECO:0000313" key="5">
    <source>
        <dbReference type="Proteomes" id="UP000031719"/>
    </source>
</evidence>
<dbReference type="OrthoDB" id="2186at10239"/>
<keyword evidence="5" id="KW-1185">Reference proteome</keyword>
<dbReference type="RefSeq" id="YP_009210855.1">
    <property type="nucleotide sequence ID" value="NC_028933.1"/>
</dbReference>
<dbReference type="SUPFAM" id="SSF53955">
    <property type="entry name" value="Lysozyme-like"/>
    <property type="match status" value="1"/>
</dbReference>
<keyword evidence="3" id="KW-0378">Hydrolase</keyword>
<keyword evidence="3" id="KW-0326">Glycosidase</keyword>
<dbReference type="KEGG" id="vg:26637298"/>
<sequence>MKFDEYSTKSQTWLKSFLSRPLDFLSLIKKREGLVLQWYKDSLGYWTGGYGHLQRPGEDGPITLARAETWLENDSQAAYDAAQRQVSELPFCTPELFDALVSVNFQLGTAWTKKFPKTWSLLKAGEFDRAAWEAEDSAWAKQTPVRVRDLQRALWRASTIGSTVT</sequence>
<reference evidence="4 5" key="1">
    <citation type="submission" date="2014-12" db="EMBL/GenBank/DDBJ databases">
        <authorList>
            <person name="Magill D.J."/>
            <person name="Shaburova O.V."/>
            <person name="Chesnokova E.N."/>
            <person name="Pleteneva E.A."/>
            <person name="Krylov V.N."/>
            <person name="Kulakov L.A."/>
        </authorList>
    </citation>
    <scope>NUCLEOTIDE SEQUENCE [LARGE SCALE GENOMIC DNA]</scope>
</reference>
<evidence type="ECO:0000313" key="4">
    <source>
        <dbReference type="EMBL" id="AJD82765.1"/>
    </source>
</evidence>
<comment type="similarity">
    <text evidence="3">Belongs to the glycosyl hydrolase 24 family.</text>
</comment>
<dbReference type="InterPro" id="IPR002196">
    <property type="entry name" value="Glyco_hydro_24"/>
</dbReference>
<gene>
    <name evidence="4" type="ORF">PhiCHU_72</name>
</gene>
<dbReference type="EMBL" id="KP233880">
    <property type="protein sequence ID" value="AJD82765.1"/>
    <property type="molecule type" value="Genomic_DNA"/>
</dbReference>
<comment type="catalytic activity">
    <reaction evidence="3">
        <text>Hydrolysis of (1-&gt;4)-beta-linkages between N-acetylmuramic acid and N-acetyl-D-glucosamine residues in a peptidoglycan and between N-acetyl-D-glucosamine residues in chitodextrins.</text>
        <dbReference type="EC" id="3.2.1.17"/>
    </reaction>
</comment>
<dbReference type="GO" id="GO:0016998">
    <property type="term" value="P:cell wall macromolecule catabolic process"/>
    <property type="evidence" value="ECO:0007669"/>
    <property type="project" value="InterPro"/>
</dbReference>
<dbReference type="EC" id="3.2.1.17" evidence="3"/>
<dbReference type="GO" id="GO:0003796">
    <property type="term" value="F:lysozyme activity"/>
    <property type="evidence" value="ECO:0007669"/>
    <property type="project" value="UniProtKB-EC"/>
</dbReference>
<dbReference type="PANTHER" id="PTHR37406:SF1">
    <property type="entry name" value="T4-TYPE LYSOZYME 1-RELATED"/>
    <property type="match status" value="1"/>
</dbReference>
<dbReference type="GO" id="GO:0042742">
    <property type="term" value="P:defense response to bacterium"/>
    <property type="evidence" value="ECO:0007669"/>
    <property type="project" value="UniProtKB-KW"/>
</dbReference>
<dbReference type="PANTHER" id="PTHR37406">
    <property type="entry name" value="T4-TYPE LYSOZYME 1-RELATED"/>
    <property type="match status" value="1"/>
</dbReference>
<dbReference type="GeneID" id="26637298"/>
<dbReference type="Gene3D" id="1.10.530.40">
    <property type="match status" value="1"/>
</dbReference>
<evidence type="ECO:0000256" key="1">
    <source>
        <dbReference type="ARBA" id="ARBA00022529"/>
    </source>
</evidence>
<dbReference type="InterPro" id="IPR052619">
    <property type="entry name" value="Phage_lysozyme-like"/>
</dbReference>
<dbReference type="GO" id="GO:0031640">
    <property type="term" value="P:killing of cells of another organism"/>
    <property type="evidence" value="ECO:0007669"/>
    <property type="project" value="UniProtKB-KW"/>
</dbReference>
<dbReference type="SMR" id="A0A0B5A4X8"/>
<evidence type="ECO:0000256" key="3">
    <source>
        <dbReference type="RuleBase" id="RU003788"/>
    </source>
</evidence>